<evidence type="ECO:0000313" key="2">
    <source>
        <dbReference type="EMBL" id="KAJ2929321.1"/>
    </source>
</evidence>
<reference evidence="2" key="1">
    <citation type="submission" date="2022-06" db="EMBL/GenBank/DDBJ databases">
        <title>Genome Sequence of Candolleomyces eurysporus.</title>
        <authorList>
            <person name="Buettner E."/>
        </authorList>
    </citation>
    <scope>NUCLEOTIDE SEQUENCE</scope>
    <source>
        <strain evidence="2">VTCC 930004</strain>
    </source>
</reference>
<protein>
    <recommendedName>
        <fullName evidence="4">F-box domain-containing protein</fullName>
    </recommendedName>
</protein>
<evidence type="ECO:0000256" key="1">
    <source>
        <dbReference type="SAM" id="MobiDB-lite"/>
    </source>
</evidence>
<sequence length="797" mass="90819">MSVQTTPKNKRTSSSPSSIPGQAASRFAKFFAEIWTLKGPQDENDIREIINRHRASLVRIDIELVSKSSSPGADVESLKSQRSEHMEALENHCRLLSPIQRVPAELLRIIFMYCLPAIDERDPQVFANDAPYVFLEVCKLWENVASDYPSLWNRIVIKPPVNGSSSEQHTKFSKQTTAILTWISRSRDLPLYVYINDWRTPPDDFLESLIINFFTDTLSGSIHRWKEICGRIDLESCLFVHVLEFGFALSCDRAERRFNKILEKEREEGEIHQDPKTPPKKWELTLSRIAVTVDVPPSNERSYWLNWRTVRQSQRKHQLWYVQSLRALELPVMPIADSIKEILPFWSNLTTLWNVWATPIEVYHILKGCPYLEIAGFACPAFRSAWARSGEHKFKEGYALAKSERIEAQVLRKVSFYNYPPWNLNPLCSVVNFSAVSDLRLVNTRCEHRRKNKCSRRPYRIISDLGSRLTKVDFEHVCISAENMLSYLKQLTNVTHLSILYPSGKSTKDGKFYYHKGFFDNSHLEKITPTIPNASISNDPKLNSVDKVLEEAEKFEDPLLSKLTSLTCDFLYHSWGPQFQEEDIMEFIQARRKPNSTLAGVADLEELIFKCQVISTANSEPCTTGTSDEDKACEPGNDNSLDSPTVKNLADVLQGDVDVDGLRATGTFRYVSSVPVGNPQAEPFRERESPINRNYSSDFEAIPGGSIPFEYLSTPEGSEWSDSERDSEVTEAEEEEEGAWSSESEYEDTWVEGESNQNFGDTLDGGDECSEADNDEGWSSDDESTDDENGDSKDELY</sequence>
<gene>
    <name evidence="2" type="ORF">H1R20_g7772</name>
</gene>
<feature type="compositionally biased region" description="Polar residues" evidence="1">
    <location>
        <begin position="1"/>
        <end position="20"/>
    </location>
</feature>
<dbReference type="OrthoDB" id="2269034at2759"/>
<dbReference type="AlphaFoldDB" id="A0A9W8J543"/>
<name>A0A9W8J543_9AGAR</name>
<evidence type="ECO:0000313" key="3">
    <source>
        <dbReference type="Proteomes" id="UP001140091"/>
    </source>
</evidence>
<organism evidence="2 3">
    <name type="scientific">Candolleomyces eurysporus</name>
    <dbReference type="NCBI Taxonomy" id="2828524"/>
    <lineage>
        <taxon>Eukaryota</taxon>
        <taxon>Fungi</taxon>
        <taxon>Dikarya</taxon>
        <taxon>Basidiomycota</taxon>
        <taxon>Agaricomycotina</taxon>
        <taxon>Agaricomycetes</taxon>
        <taxon>Agaricomycetidae</taxon>
        <taxon>Agaricales</taxon>
        <taxon>Agaricineae</taxon>
        <taxon>Psathyrellaceae</taxon>
        <taxon>Candolleomyces</taxon>
    </lineage>
</organism>
<feature type="non-terminal residue" evidence="2">
    <location>
        <position position="797"/>
    </location>
</feature>
<feature type="region of interest" description="Disordered" evidence="1">
    <location>
        <begin position="1"/>
        <end position="21"/>
    </location>
</feature>
<feature type="region of interest" description="Disordered" evidence="1">
    <location>
        <begin position="619"/>
        <end position="642"/>
    </location>
</feature>
<comment type="caution">
    <text evidence="2">The sequence shown here is derived from an EMBL/GenBank/DDBJ whole genome shotgun (WGS) entry which is preliminary data.</text>
</comment>
<keyword evidence="3" id="KW-1185">Reference proteome</keyword>
<feature type="compositionally biased region" description="Acidic residues" evidence="1">
    <location>
        <begin position="729"/>
        <end position="751"/>
    </location>
</feature>
<accession>A0A9W8J543</accession>
<feature type="compositionally biased region" description="Acidic residues" evidence="1">
    <location>
        <begin position="764"/>
        <end position="789"/>
    </location>
</feature>
<dbReference type="EMBL" id="JANBPK010000880">
    <property type="protein sequence ID" value="KAJ2929321.1"/>
    <property type="molecule type" value="Genomic_DNA"/>
</dbReference>
<proteinExistence type="predicted"/>
<feature type="region of interest" description="Disordered" evidence="1">
    <location>
        <begin position="706"/>
        <end position="797"/>
    </location>
</feature>
<dbReference type="Proteomes" id="UP001140091">
    <property type="component" value="Unassembled WGS sequence"/>
</dbReference>
<evidence type="ECO:0008006" key="4">
    <source>
        <dbReference type="Google" id="ProtNLM"/>
    </source>
</evidence>